<feature type="transmembrane region" description="Helical" evidence="1">
    <location>
        <begin position="253"/>
        <end position="273"/>
    </location>
</feature>
<accession>A0A8J3QPB7</accession>
<feature type="transmembrane region" description="Helical" evidence="1">
    <location>
        <begin position="211"/>
        <end position="233"/>
    </location>
</feature>
<name>A0A8J3QPB7_9ACTN</name>
<evidence type="ECO:0000313" key="3">
    <source>
        <dbReference type="Proteomes" id="UP000642748"/>
    </source>
</evidence>
<comment type="caution">
    <text evidence="2">The sequence shown here is derived from an EMBL/GenBank/DDBJ whole genome shotgun (WGS) entry which is preliminary data.</text>
</comment>
<sequence length="290" mass="30482">MMSAPTLLRAVARGVRSRAIATLTAIAAVLIGAFVVGPPALAARGPGGGFADEHHLTEAVRRAFVEYWRSGDRDFSPDLDRVVDYWFRFHVAKGVIAGILLIVLIALGALLWRAFVNAGGIGAARQVLLASAGVLVTMLALLSLAAVMANIQGAVAPFTSLMPMLTGGATDGPLADTLAQVRQQLSDSRSAGGRTPPAVGVMINDFTRYHVVMAVLAAMVVVVLIGTSVALWWRRFVRTTSSDRRTRRVWGSFGAFSVLLVLVVIVVGVANATTAADPAPALLALFNGGW</sequence>
<dbReference type="RefSeq" id="WP_203916704.1">
    <property type="nucleotide sequence ID" value="NZ_BONZ01000013.1"/>
</dbReference>
<keyword evidence="1" id="KW-0812">Transmembrane</keyword>
<evidence type="ECO:0000313" key="2">
    <source>
        <dbReference type="EMBL" id="GIH12998.1"/>
    </source>
</evidence>
<keyword evidence="3" id="KW-1185">Reference proteome</keyword>
<gene>
    <name evidence="2" type="ORF">Raf01_11700</name>
</gene>
<protein>
    <submittedName>
        <fullName evidence="2">Uncharacterized protein</fullName>
    </submittedName>
</protein>
<dbReference type="AlphaFoldDB" id="A0A8J3QPB7"/>
<feature type="transmembrane region" description="Helical" evidence="1">
    <location>
        <begin position="127"/>
        <end position="151"/>
    </location>
</feature>
<feature type="transmembrane region" description="Helical" evidence="1">
    <location>
        <begin position="95"/>
        <end position="115"/>
    </location>
</feature>
<proteinExistence type="predicted"/>
<reference evidence="2" key="1">
    <citation type="submission" date="2021-01" db="EMBL/GenBank/DDBJ databases">
        <title>Whole genome shotgun sequence of Rugosimonospora africana NBRC 104875.</title>
        <authorList>
            <person name="Komaki H."/>
            <person name="Tamura T."/>
        </authorList>
    </citation>
    <scope>NUCLEOTIDE SEQUENCE</scope>
    <source>
        <strain evidence="2">NBRC 104875</strain>
    </source>
</reference>
<dbReference type="EMBL" id="BONZ01000013">
    <property type="protein sequence ID" value="GIH12998.1"/>
    <property type="molecule type" value="Genomic_DNA"/>
</dbReference>
<dbReference type="Proteomes" id="UP000642748">
    <property type="component" value="Unassembled WGS sequence"/>
</dbReference>
<organism evidence="2 3">
    <name type="scientific">Rugosimonospora africana</name>
    <dbReference type="NCBI Taxonomy" id="556532"/>
    <lineage>
        <taxon>Bacteria</taxon>
        <taxon>Bacillati</taxon>
        <taxon>Actinomycetota</taxon>
        <taxon>Actinomycetes</taxon>
        <taxon>Micromonosporales</taxon>
        <taxon>Micromonosporaceae</taxon>
        <taxon>Rugosimonospora</taxon>
    </lineage>
</organism>
<keyword evidence="1" id="KW-1133">Transmembrane helix</keyword>
<evidence type="ECO:0000256" key="1">
    <source>
        <dbReference type="SAM" id="Phobius"/>
    </source>
</evidence>
<keyword evidence="1" id="KW-0472">Membrane</keyword>